<dbReference type="InterPro" id="IPR027417">
    <property type="entry name" value="P-loop_NTPase"/>
</dbReference>
<feature type="region of interest" description="Disordered" evidence="9">
    <location>
        <begin position="371"/>
        <end position="423"/>
    </location>
</feature>
<keyword evidence="6" id="KW-0963">Cytoplasm</keyword>
<dbReference type="PANTHER" id="PTHR12896:SF1">
    <property type="entry name" value="ELONGATOR COMPLEX PROTEIN 4"/>
    <property type="match status" value="1"/>
</dbReference>
<reference evidence="10" key="1">
    <citation type="submission" date="2020-12" db="EMBL/GenBank/DDBJ databases">
        <title>Metabolic potential, ecology and presence of endohyphal bacteria is reflected in genomic diversity of Mucoromycotina.</title>
        <authorList>
            <person name="Muszewska A."/>
            <person name="Okrasinska A."/>
            <person name="Steczkiewicz K."/>
            <person name="Drgas O."/>
            <person name="Orlowska M."/>
            <person name="Perlinska-Lenart U."/>
            <person name="Aleksandrzak-Piekarczyk T."/>
            <person name="Szatraj K."/>
            <person name="Zielenkiewicz U."/>
            <person name="Pilsyk S."/>
            <person name="Malc E."/>
            <person name="Mieczkowski P."/>
            <person name="Kruszewska J.S."/>
            <person name="Biernat P."/>
            <person name="Pawlowska J."/>
        </authorList>
    </citation>
    <scope>NUCLEOTIDE SEQUENCE</scope>
    <source>
        <strain evidence="10">WA0000017839</strain>
    </source>
</reference>
<dbReference type="OrthoDB" id="289162at2759"/>
<dbReference type="InterPro" id="IPR008728">
    <property type="entry name" value="Elongator_complex_protein_4"/>
</dbReference>
<feature type="region of interest" description="Disordered" evidence="9">
    <location>
        <begin position="97"/>
        <end position="118"/>
    </location>
</feature>
<evidence type="ECO:0000256" key="5">
    <source>
        <dbReference type="ARBA" id="ARBA00020265"/>
    </source>
</evidence>
<evidence type="ECO:0000256" key="1">
    <source>
        <dbReference type="ARBA" id="ARBA00004123"/>
    </source>
</evidence>
<dbReference type="Proteomes" id="UP000603453">
    <property type="component" value="Unassembled WGS sequence"/>
</dbReference>
<sequence>MSFKKRNVDQQPKLPSGSRLSAYNGQLLISTGVPSLDDILGGGQPVGTIMLIKEDRATTYAQLLLKYFIAQGMASGHHVAVTSRDEDPQEMLKTLMWLSTSDRDDDDETDKNKNTRTDAESDRLKIAWRYNHLKRFETGVKSKPASPVPVSTDQKQKDQAVDEPKPYCSQFDLTKRVPATVLEEAKTEILQWQDDTEEVDDYETLLKQIRKVVLDGQFSSAIPVAPGTPRNALRVAIHSLASPSWQSKSPHDLYKFCHALRGLLRFSFGTAVITVPAYLYDEVPHVMRRIEHMVDAVIEIESFAGDPVYSEAAYTQNYHGFFHVHKLPVLNSLLPPSTKLSVLSAGGSNDLAFKLRRKRFAIETFHLPPEGGVVTRRTEAPSATGPSKDKKETSSAGLSSLANRGPKKVGCGSTPGKVDPLEF</sequence>
<evidence type="ECO:0000313" key="10">
    <source>
        <dbReference type="EMBL" id="KAG2203950.1"/>
    </source>
</evidence>
<proteinExistence type="inferred from homology"/>
<evidence type="ECO:0000256" key="6">
    <source>
        <dbReference type="ARBA" id="ARBA00022490"/>
    </source>
</evidence>
<dbReference type="SUPFAM" id="SSF52540">
    <property type="entry name" value="P-loop containing nucleoside triphosphate hydrolases"/>
    <property type="match status" value="1"/>
</dbReference>
<dbReference type="EMBL" id="JAEPRD010000048">
    <property type="protein sequence ID" value="KAG2203950.1"/>
    <property type="molecule type" value="Genomic_DNA"/>
</dbReference>
<dbReference type="CDD" id="cd19494">
    <property type="entry name" value="Elp4"/>
    <property type="match status" value="1"/>
</dbReference>
<gene>
    <name evidence="10" type="ORF">INT47_007533</name>
</gene>
<accession>A0A8H7R4W8</accession>
<dbReference type="UniPathway" id="UPA00988"/>
<keyword evidence="11" id="KW-1185">Reference proteome</keyword>
<protein>
    <recommendedName>
        <fullName evidence="5">Elongator complex protein 4</fullName>
    </recommendedName>
</protein>
<dbReference type="Gene3D" id="3.40.50.300">
    <property type="entry name" value="P-loop containing nucleotide triphosphate hydrolases"/>
    <property type="match status" value="1"/>
</dbReference>
<keyword evidence="8" id="KW-0539">Nucleus</keyword>
<comment type="similarity">
    <text evidence="4">Belongs to the ELP4 family.</text>
</comment>
<dbReference type="GO" id="GO:0005737">
    <property type="term" value="C:cytoplasm"/>
    <property type="evidence" value="ECO:0007669"/>
    <property type="project" value="UniProtKB-SubCell"/>
</dbReference>
<dbReference type="GO" id="GO:0008023">
    <property type="term" value="C:transcription elongation factor complex"/>
    <property type="evidence" value="ECO:0007669"/>
    <property type="project" value="TreeGrafter"/>
</dbReference>
<evidence type="ECO:0000256" key="2">
    <source>
        <dbReference type="ARBA" id="ARBA00004496"/>
    </source>
</evidence>
<organism evidence="10 11">
    <name type="scientific">Mucor saturninus</name>
    <dbReference type="NCBI Taxonomy" id="64648"/>
    <lineage>
        <taxon>Eukaryota</taxon>
        <taxon>Fungi</taxon>
        <taxon>Fungi incertae sedis</taxon>
        <taxon>Mucoromycota</taxon>
        <taxon>Mucoromycotina</taxon>
        <taxon>Mucoromycetes</taxon>
        <taxon>Mucorales</taxon>
        <taxon>Mucorineae</taxon>
        <taxon>Mucoraceae</taxon>
        <taxon>Mucor</taxon>
    </lineage>
</organism>
<comment type="pathway">
    <text evidence="3">tRNA modification; 5-methoxycarbonylmethyl-2-thiouridine-tRNA biosynthesis.</text>
</comment>
<dbReference type="GO" id="GO:0002098">
    <property type="term" value="P:tRNA wobble uridine modification"/>
    <property type="evidence" value="ECO:0007669"/>
    <property type="project" value="InterPro"/>
</dbReference>
<name>A0A8H7R4W8_9FUNG</name>
<evidence type="ECO:0000256" key="8">
    <source>
        <dbReference type="ARBA" id="ARBA00023242"/>
    </source>
</evidence>
<evidence type="ECO:0000256" key="3">
    <source>
        <dbReference type="ARBA" id="ARBA00005043"/>
    </source>
</evidence>
<comment type="caution">
    <text evidence="10">The sequence shown here is derived from an EMBL/GenBank/DDBJ whole genome shotgun (WGS) entry which is preliminary data.</text>
</comment>
<evidence type="ECO:0000256" key="9">
    <source>
        <dbReference type="SAM" id="MobiDB-lite"/>
    </source>
</evidence>
<keyword evidence="7" id="KW-0819">tRNA processing</keyword>
<dbReference type="Pfam" id="PF05625">
    <property type="entry name" value="PAXNEB"/>
    <property type="match status" value="1"/>
</dbReference>
<feature type="region of interest" description="Disordered" evidence="9">
    <location>
        <begin position="140"/>
        <end position="163"/>
    </location>
</feature>
<feature type="compositionally biased region" description="Basic and acidic residues" evidence="9">
    <location>
        <begin position="154"/>
        <end position="163"/>
    </location>
</feature>
<evidence type="ECO:0000313" key="11">
    <source>
        <dbReference type="Proteomes" id="UP000603453"/>
    </source>
</evidence>
<comment type="subcellular location">
    <subcellularLocation>
        <location evidence="2">Cytoplasm</location>
    </subcellularLocation>
    <subcellularLocation>
        <location evidence="1">Nucleus</location>
    </subcellularLocation>
</comment>
<dbReference type="GO" id="GO:0033588">
    <property type="term" value="C:elongator holoenzyme complex"/>
    <property type="evidence" value="ECO:0007669"/>
    <property type="project" value="InterPro"/>
</dbReference>
<evidence type="ECO:0000256" key="4">
    <source>
        <dbReference type="ARBA" id="ARBA00007573"/>
    </source>
</evidence>
<dbReference type="PANTHER" id="PTHR12896">
    <property type="entry name" value="PAX6 NEIGHBOR PROTEIN PAXNEB"/>
    <property type="match status" value="1"/>
</dbReference>
<evidence type="ECO:0000256" key="7">
    <source>
        <dbReference type="ARBA" id="ARBA00022694"/>
    </source>
</evidence>
<dbReference type="AlphaFoldDB" id="A0A8H7R4W8"/>